<dbReference type="OrthoDB" id="5550464at2759"/>
<dbReference type="EMBL" id="KV425551">
    <property type="protein sequence ID" value="KZT30681.1"/>
    <property type="molecule type" value="Genomic_DNA"/>
</dbReference>
<dbReference type="GO" id="GO:0016151">
    <property type="term" value="F:nickel cation binding"/>
    <property type="evidence" value="ECO:0007669"/>
    <property type="project" value="InterPro"/>
</dbReference>
<dbReference type="InterPro" id="IPR002669">
    <property type="entry name" value="UreD"/>
</dbReference>
<dbReference type="STRING" id="1314782.A0A165W555"/>
<sequence>MDAVVADNGALFLLPDPVTCFRAASYNQLQTFHLAKGSSAVLLDWVTSGRKSLGEEWSFSRYYSMNEVLIDGRRIAKDVMCLEEDKTRALKERDLAARLAPYSCYATIILYGPLVQGIVADLKAEYEEITVFKRNTPPPLLWSLSTLVESSKDSYMVRVAGKETEEVKHWIERALRRLENVVGTDMYRKAFV</sequence>
<dbReference type="Pfam" id="PF01774">
    <property type="entry name" value="UreD"/>
    <property type="match status" value="1"/>
</dbReference>
<protein>
    <submittedName>
        <fullName evidence="3">UreD-domain-containing protein</fullName>
    </submittedName>
</protein>
<dbReference type="AlphaFoldDB" id="A0A165W555"/>
<dbReference type="Proteomes" id="UP000076761">
    <property type="component" value="Unassembled WGS sequence"/>
</dbReference>
<evidence type="ECO:0000313" key="4">
    <source>
        <dbReference type="Proteomes" id="UP000076761"/>
    </source>
</evidence>
<keyword evidence="2" id="KW-0143">Chaperone</keyword>
<evidence type="ECO:0000256" key="2">
    <source>
        <dbReference type="ARBA" id="ARBA00023186"/>
    </source>
</evidence>
<comment type="similarity">
    <text evidence="1">Belongs to the UreD family.</text>
</comment>
<dbReference type="InParanoid" id="A0A165W555"/>
<accession>A0A165W555</accession>
<proteinExistence type="inferred from homology"/>
<name>A0A165W555_9AGAM</name>
<dbReference type="PANTHER" id="PTHR33643">
    <property type="entry name" value="UREASE ACCESSORY PROTEIN D"/>
    <property type="match status" value="1"/>
</dbReference>
<keyword evidence="4" id="KW-1185">Reference proteome</keyword>
<gene>
    <name evidence="3" type="ORF">NEOLEDRAFT_1126285</name>
</gene>
<evidence type="ECO:0000313" key="3">
    <source>
        <dbReference type="EMBL" id="KZT30681.1"/>
    </source>
</evidence>
<reference evidence="3 4" key="1">
    <citation type="journal article" date="2016" name="Mol. Biol. Evol.">
        <title>Comparative Genomics of Early-Diverging Mushroom-Forming Fungi Provides Insights into the Origins of Lignocellulose Decay Capabilities.</title>
        <authorList>
            <person name="Nagy L.G."/>
            <person name="Riley R."/>
            <person name="Tritt A."/>
            <person name="Adam C."/>
            <person name="Daum C."/>
            <person name="Floudas D."/>
            <person name="Sun H."/>
            <person name="Yadav J.S."/>
            <person name="Pangilinan J."/>
            <person name="Larsson K.H."/>
            <person name="Matsuura K."/>
            <person name="Barry K."/>
            <person name="Labutti K."/>
            <person name="Kuo R."/>
            <person name="Ohm R.A."/>
            <person name="Bhattacharya S.S."/>
            <person name="Shirouzu T."/>
            <person name="Yoshinaga Y."/>
            <person name="Martin F.M."/>
            <person name="Grigoriev I.V."/>
            <person name="Hibbett D.S."/>
        </authorList>
    </citation>
    <scope>NUCLEOTIDE SEQUENCE [LARGE SCALE GENOMIC DNA]</scope>
    <source>
        <strain evidence="3 4">HHB14362 ss-1</strain>
    </source>
</reference>
<dbReference type="PANTHER" id="PTHR33643:SF1">
    <property type="entry name" value="UREASE ACCESSORY PROTEIN D"/>
    <property type="match status" value="1"/>
</dbReference>
<organism evidence="3 4">
    <name type="scientific">Neolentinus lepideus HHB14362 ss-1</name>
    <dbReference type="NCBI Taxonomy" id="1314782"/>
    <lineage>
        <taxon>Eukaryota</taxon>
        <taxon>Fungi</taxon>
        <taxon>Dikarya</taxon>
        <taxon>Basidiomycota</taxon>
        <taxon>Agaricomycotina</taxon>
        <taxon>Agaricomycetes</taxon>
        <taxon>Gloeophyllales</taxon>
        <taxon>Gloeophyllaceae</taxon>
        <taxon>Neolentinus</taxon>
    </lineage>
</organism>
<evidence type="ECO:0000256" key="1">
    <source>
        <dbReference type="ARBA" id="ARBA00007177"/>
    </source>
</evidence>